<evidence type="ECO:0000256" key="2">
    <source>
        <dbReference type="ARBA" id="ARBA00023180"/>
    </source>
</evidence>
<dbReference type="PANTHER" id="PTHR44427:SF25">
    <property type="entry name" value="CARCINOEMBRYONIC ANTIGEN-RELATED CELL ADHESION MOLECULE 7"/>
    <property type="match status" value="1"/>
</dbReference>
<comment type="similarity">
    <text evidence="4">Belongs to the immunoglobulin superfamily. CEA family.</text>
</comment>
<sequence length="278" mass="30643">LKDARGGITGATQGNLLSVFCTAAPPKPFITSNNSNPVENKDVVALTCEPETQNTTYLWWVNNQSLPVSPRLVLSSDNRTLILLSVTRNDRGPYECEIQNTLSASRSDPVTLNVRCEYLLFLCGPGCQPKSTQPEVRPLSPSQVRVHRLLTPDTQAGHDFLPQVNLGRPSLDQEYKKRSCSRPGRLRVHSLLLEKQVNVSGSSSVNTAGVWLGLQGGDLGKRDTAALPQTRSFRFPHLWLYSLLLQVAWTPPGTYYKLGANTRLFSHVASKPPHSIFG</sequence>
<keyword evidence="6" id="KW-1185">Reference proteome</keyword>
<dbReference type="InterPro" id="IPR013783">
    <property type="entry name" value="Ig-like_fold"/>
</dbReference>
<dbReference type="GeneID" id="116548293"/>
<dbReference type="InterPro" id="IPR007110">
    <property type="entry name" value="Ig-like_dom"/>
</dbReference>
<dbReference type="InterPro" id="IPR003599">
    <property type="entry name" value="Ig_sub"/>
</dbReference>
<evidence type="ECO:0000256" key="1">
    <source>
        <dbReference type="ARBA" id="ARBA00022729"/>
    </source>
</evidence>
<dbReference type="FunFam" id="2.60.40.10:FF:000244">
    <property type="entry name" value="carcinoembryonic antigen-related cell adhesion molecule 16"/>
    <property type="match status" value="1"/>
</dbReference>
<keyword evidence="2" id="KW-0325">Glycoprotein</keyword>
<feature type="non-terminal residue" evidence="8">
    <location>
        <position position="1"/>
    </location>
</feature>
<evidence type="ECO:0000256" key="3">
    <source>
        <dbReference type="ARBA" id="ARBA00023319"/>
    </source>
</evidence>
<dbReference type="CDD" id="cd05740">
    <property type="entry name" value="IgI_hCEACAM_2_4_6_like"/>
    <property type="match status" value="1"/>
</dbReference>
<evidence type="ECO:0000256" key="4">
    <source>
        <dbReference type="ARBA" id="ARBA00038222"/>
    </source>
</evidence>
<evidence type="ECO:0000313" key="7">
    <source>
        <dbReference type="RefSeq" id="XP_032129722.1"/>
    </source>
</evidence>
<reference evidence="7 8" key="1">
    <citation type="submission" date="2025-04" db="UniProtKB">
        <authorList>
            <consortium name="RefSeq"/>
        </authorList>
    </citation>
    <scope>IDENTIFICATION</scope>
    <source>
        <tissue evidence="7 8">Blood</tissue>
    </source>
</reference>
<evidence type="ECO:0000313" key="8">
    <source>
        <dbReference type="RefSeq" id="XP_032129723.1"/>
    </source>
</evidence>
<protein>
    <submittedName>
        <fullName evidence="7 8">Carcinoembryonic antigen-related cell adhesion molecule 6-like</fullName>
    </submittedName>
</protein>
<dbReference type="PANTHER" id="PTHR44427">
    <property type="entry name" value="CARCINOEMBRYONIC ANTIGEN-RELATED CELL ADHESION MOLECULE 19"/>
    <property type="match status" value="1"/>
</dbReference>
<dbReference type="RefSeq" id="XP_032129723.1">
    <property type="nucleotide sequence ID" value="XM_032273832.1"/>
</dbReference>
<dbReference type="RefSeq" id="XP_032129722.1">
    <property type="nucleotide sequence ID" value="XM_032273831.1"/>
</dbReference>
<dbReference type="SMART" id="SM00409">
    <property type="entry name" value="IG"/>
    <property type="match status" value="1"/>
</dbReference>
<feature type="domain" description="Ig-like" evidence="5">
    <location>
        <begin position="26"/>
        <end position="113"/>
    </location>
</feature>
<name>A0A6J3HGU6_SAPAP</name>
<proteinExistence type="inferred from homology"/>
<dbReference type="GO" id="GO:0005886">
    <property type="term" value="C:plasma membrane"/>
    <property type="evidence" value="ECO:0007669"/>
    <property type="project" value="TreeGrafter"/>
</dbReference>
<dbReference type="InterPro" id="IPR050831">
    <property type="entry name" value="CEA_cell_adhesion"/>
</dbReference>
<dbReference type="SUPFAM" id="SSF48726">
    <property type="entry name" value="Immunoglobulin"/>
    <property type="match status" value="1"/>
</dbReference>
<evidence type="ECO:0000259" key="5">
    <source>
        <dbReference type="PROSITE" id="PS50835"/>
    </source>
</evidence>
<dbReference type="GO" id="GO:0007165">
    <property type="term" value="P:signal transduction"/>
    <property type="evidence" value="ECO:0007669"/>
    <property type="project" value="TreeGrafter"/>
</dbReference>
<dbReference type="Proteomes" id="UP000504640">
    <property type="component" value="Unplaced"/>
</dbReference>
<dbReference type="Gene3D" id="2.60.40.10">
    <property type="entry name" value="Immunoglobulins"/>
    <property type="match status" value="1"/>
</dbReference>
<keyword evidence="3" id="KW-0393">Immunoglobulin domain</keyword>
<accession>A0A6J3HGU6</accession>
<dbReference type="InterPro" id="IPR036179">
    <property type="entry name" value="Ig-like_dom_sf"/>
</dbReference>
<dbReference type="GO" id="GO:0002682">
    <property type="term" value="P:regulation of immune system process"/>
    <property type="evidence" value="ECO:0007669"/>
    <property type="project" value="TreeGrafter"/>
</dbReference>
<dbReference type="AlphaFoldDB" id="A0A6J3HGU6"/>
<dbReference type="GO" id="GO:1990782">
    <property type="term" value="F:protein tyrosine kinase binding"/>
    <property type="evidence" value="ECO:0007669"/>
    <property type="project" value="TreeGrafter"/>
</dbReference>
<gene>
    <name evidence="8" type="primary">LOC116548293</name>
    <name evidence="7" type="synonym">LOC116548292</name>
</gene>
<dbReference type="GO" id="GO:0009986">
    <property type="term" value="C:cell surface"/>
    <property type="evidence" value="ECO:0007669"/>
    <property type="project" value="TreeGrafter"/>
</dbReference>
<dbReference type="PROSITE" id="PS50835">
    <property type="entry name" value="IG_LIKE"/>
    <property type="match status" value="1"/>
</dbReference>
<keyword evidence="1" id="KW-0732">Signal</keyword>
<evidence type="ECO:0000313" key="6">
    <source>
        <dbReference type="Proteomes" id="UP000504640"/>
    </source>
</evidence>
<dbReference type="Pfam" id="PF13927">
    <property type="entry name" value="Ig_3"/>
    <property type="match status" value="1"/>
</dbReference>
<organism evidence="6 8">
    <name type="scientific">Sapajus apella</name>
    <name type="common">Brown-capped capuchin</name>
    <name type="synonym">Cebus apella</name>
    <dbReference type="NCBI Taxonomy" id="9515"/>
    <lineage>
        <taxon>Eukaryota</taxon>
        <taxon>Metazoa</taxon>
        <taxon>Chordata</taxon>
        <taxon>Craniata</taxon>
        <taxon>Vertebrata</taxon>
        <taxon>Euteleostomi</taxon>
        <taxon>Mammalia</taxon>
        <taxon>Eutheria</taxon>
        <taxon>Euarchontoglires</taxon>
        <taxon>Primates</taxon>
        <taxon>Haplorrhini</taxon>
        <taxon>Platyrrhini</taxon>
        <taxon>Cebidae</taxon>
        <taxon>Cebinae</taxon>
        <taxon>Sapajus</taxon>
    </lineage>
</organism>